<feature type="domain" description="Uracil-DNA glycosylase-like" evidence="11">
    <location>
        <begin position="66"/>
        <end position="244"/>
    </location>
</feature>
<evidence type="ECO:0000256" key="2">
    <source>
        <dbReference type="ARBA" id="ARBA00022723"/>
    </source>
</evidence>
<sequence length="321" mass="34730">MRTNRRTTQKPDFPARTAPRTGSLDELDAVIATCRACPRLVAWREEAARVKRRAFRDWEYWARPVPGFGPSDAPLTVVGLAPAAHGGNRTGRIFTGDPSGDALYAALYDIGLASQPTATHRGDGLGLCRVRITVPVHCAPPDNRPTTTERDTCRPWLARELELLRPTLRAIVVLGAFAWQALLPVLAEAGWQTPRPRPAFGHGAEVMLTHAGDGRPLHLIGGYHPSQRNMSTRTLTPAMLRDVLRRGAEAGGLLALDPQVAADGAGGARTEPGYGRLGARARRGRCPLPREEDAHCPAFGVRRSAFGVRGSGFGVRSSVRR</sequence>
<evidence type="ECO:0000256" key="8">
    <source>
        <dbReference type="ARBA" id="ARBA00023779"/>
    </source>
</evidence>
<keyword evidence="7" id="KW-0234">DNA repair</keyword>
<evidence type="ECO:0000313" key="12">
    <source>
        <dbReference type="EMBL" id="GAA2324943.1"/>
    </source>
</evidence>
<name>A0ABN3F9Q2_9ACTN</name>
<dbReference type="Gene3D" id="3.40.470.10">
    <property type="entry name" value="Uracil-DNA glycosylase-like domain"/>
    <property type="match status" value="1"/>
</dbReference>
<feature type="region of interest" description="Disordered" evidence="10">
    <location>
        <begin position="1"/>
        <end position="20"/>
    </location>
</feature>
<evidence type="ECO:0000256" key="10">
    <source>
        <dbReference type="SAM" id="MobiDB-lite"/>
    </source>
</evidence>
<keyword evidence="6" id="KW-0411">Iron-sulfur</keyword>
<proteinExistence type="inferred from homology"/>
<dbReference type="InterPro" id="IPR036895">
    <property type="entry name" value="Uracil-DNA_glycosylase-like_sf"/>
</dbReference>
<evidence type="ECO:0000313" key="13">
    <source>
        <dbReference type="Proteomes" id="UP001500253"/>
    </source>
</evidence>
<evidence type="ECO:0000256" key="3">
    <source>
        <dbReference type="ARBA" id="ARBA00022763"/>
    </source>
</evidence>
<dbReference type="PANTHER" id="PTHR33693:SF3">
    <property type="entry name" value="TYPE-5 URACIL-DNA GLYCOSYLASE"/>
    <property type="match status" value="1"/>
</dbReference>
<dbReference type="CDD" id="cd10031">
    <property type="entry name" value="UDG-F5_TTUDGB_like"/>
    <property type="match status" value="1"/>
</dbReference>
<keyword evidence="1" id="KW-0004">4Fe-4S</keyword>
<keyword evidence="2" id="KW-0479">Metal-binding</keyword>
<dbReference type="SMART" id="SM00987">
    <property type="entry name" value="UreE_C"/>
    <property type="match status" value="1"/>
</dbReference>
<dbReference type="InterPro" id="IPR005122">
    <property type="entry name" value="Uracil-DNA_glycosylase-like"/>
</dbReference>
<dbReference type="Proteomes" id="UP001500253">
    <property type="component" value="Unassembled WGS sequence"/>
</dbReference>
<evidence type="ECO:0000256" key="6">
    <source>
        <dbReference type="ARBA" id="ARBA00023014"/>
    </source>
</evidence>
<evidence type="ECO:0000256" key="4">
    <source>
        <dbReference type="ARBA" id="ARBA00022801"/>
    </source>
</evidence>
<keyword evidence="4" id="KW-0378">Hydrolase</keyword>
<evidence type="ECO:0000256" key="9">
    <source>
        <dbReference type="ARBA" id="ARBA00023887"/>
    </source>
</evidence>
<dbReference type="PANTHER" id="PTHR33693">
    <property type="entry name" value="TYPE-5 URACIL-DNA GLYCOSYLASE"/>
    <property type="match status" value="1"/>
</dbReference>
<dbReference type="SMART" id="SM00986">
    <property type="entry name" value="UDG"/>
    <property type="match status" value="1"/>
</dbReference>
<dbReference type="InterPro" id="IPR051536">
    <property type="entry name" value="UDG_Type-4/5"/>
</dbReference>
<dbReference type="SUPFAM" id="SSF52141">
    <property type="entry name" value="Uracil-DNA glycosylase-like"/>
    <property type="match status" value="1"/>
</dbReference>
<accession>A0ABN3F9Q2</accession>
<evidence type="ECO:0000256" key="5">
    <source>
        <dbReference type="ARBA" id="ARBA00023004"/>
    </source>
</evidence>
<organism evidence="12 13">
    <name type="scientific">Streptomyces cuspidosporus</name>
    <dbReference type="NCBI Taxonomy" id="66882"/>
    <lineage>
        <taxon>Bacteria</taxon>
        <taxon>Bacillati</taxon>
        <taxon>Actinomycetota</taxon>
        <taxon>Actinomycetes</taxon>
        <taxon>Kitasatosporales</taxon>
        <taxon>Streptomycetaceae</taxon>
        <taxon>Streptomyces</taxon>
    </lineage>
</organism>
<dbReference type="Pfam" id="PF03167">
    <property type="entry name" value="UDG"/>
    <property type="match status" value="1"/>
</dbReference>
<evidence type="ECO:0000256" key="7">
    <source>
        <dbReference type="ARBA" id="ARBA00023204"/>
    </source>
</evidence>
<gene>
    <name evidence="12" type="ORF">GCM10010246_02290</name>
</gene>
<protein>
    <recommendedName>
        <fullName evidence="9">Type-5 uracil-DNA glycosylase</fullName>
    </recommendedName>
</protein>
<dbReference type="EMBL" id="BAAASD010000001">
    <property type="protein sequence ID" value="GAA2324943.1"/>
    <property type="molecule type" value="Genomic_DNA"/>
</dbReference>
<dbReference type="InterPro" id="IPR044147">
    <property type="entry name" value="UdgB-like"/>
</dbReference>
<keyword evidence="3" id="KW-0227">DNA damage</keyword>
<keyword evidence="13" id="KW-1185">Reference proteome</keyword>
<comment type="similarity">
    <text evidence="8">Belongs to the uracil-DNA glycosylase (UDG) superfamily. Type 5 (UDGb) family.</text>
</comment>
<evidence type="ECO:0000256" key="1">
    <source>
        <dbReference type="ARBA" id="ARBA00022485"/>
    </source>
</evidence>
<evidence type="ECO:0000259" key="11">
    <source>
        <dbReference type="SMART" id="SM00986"/>
    </source>
</evidence>
<keyword evidence="5" id="KW-0408">Iron</keyword>
<reference evidence="12 13" key="1">
    <citation type="journal article" date="2019" name="Int. J. Syst. Evol. Microbiol.">
        <title>The Global Catalogue of Microorganisms (GCM) 10K type strain sequencing project: providing services to taxonomists for standard genome sequencing and annotation.</title>
        <authorList>
            <consortium name="The Broad Institute Genomics Platform"/>
            <consortium name="The Broad Institute Genome Sequencing Center for Infectious Disease"/>
            <person name="Wu L."/>
            <person name="Ma J."/>
        </authorList>
    </citation>
    <scope>NUCLEOTIDE SEQUENCE [LARGE SCALE GENOMIC DNA]</scope>
    <source>
        <strain evidence="12 13">JCM 4316</strain>
    </source>
</reference>
<comment type="caution">
    <text evidence="12">The sequence shown here is derived from an EMBL/GenBank/DDBJ whole genome shotgun (WGS) entry which is preliminary data.</text>
</comment>